<keyword evidence="9" id="KW-0625">Polysaccharide transport</keyword>
<dbReference type="GO" id="GO:0015774">
    <property type="term" value="P:polysaccharide transport"/>
    <property type="evidence" value="ECO:0007669"/>
    <property type="project" value="UniProtKB-KW"/>
</dbReference>
<dbReference type="InterPro" id="IPR000412">
    <property type="entry name" value="ABC_2_transport"/>
</dbReference>
<keyword evidence="10 11" id="KW-0472">Membrane</keyword>
<evidence type="ECO:0000256" key="9">
    <source>
        <dbReference type="ARBA" id="ARBA00023047"/>
    </source>
</evidence>
<evidence type="ECO:0000256" key="8">
    <source>
        <dbReference type="ARBA" id="ARBA00022989"/>
    </source>
</evidence>
<evidence type="ECO:0000256" key="4">
    <source>
        <dbReference type="ARBA" id="ARBA00022475"/>
    </source>
</evidence>
<keyword evidence="6 11" id="KW-0812">Transmembrane</keyword>
<evidence type="ECO:0000256" key="7">
    <source>
        <dbReference type="ARBA" id="ARBA00022903"/>
    </source>
</evidence>
<dbReference type="KEGG" id="bcai:K788_0007824"/>
<evidence type="ECO:0000313" key="14">
    <source>
        <dbReference type="Proteomes" id="UP000019146"/>
    </source>
</evidence>
<dbReference type="GO" id="GO:0140359">
    <property type="term" value="F:ABC-type transporter activity"/>
    <property type="evidence" value="ECO:0007669"/>
    <property type="project" value="InterPro"/>
</dbReference>
<keyword evidence="8 11" id="KW-1133">Transmembrane helix</keyword>
<dbReference type="GO" id="GO:0015920">
    <property type="term" value="P:lipopolysaccharide transport"/>
    <property type="evidence" value="ECO:0007669"/>
    <property type="project" value="TreeGrafter"/>
</dbReference>
<feature type="domain" description="ABC transmembrane type-2" evidence="12">
    <location>
        <begin position="45"/>
        <end position="270"/>
    </location>
</feature>
<proteinExistence type="inferred from homology"/>
<dbReference type="Pfam" id="PF01061">
    <property type="entry name" value="ABC2_membrane"/>
    <property type="match status" value="1"/>
</dbReference>
<accession>A0A0P0R7M5</accession>
<comment type="caution">
    <text evidence="11">Lacks conserved residue(s) required for the propagation of feature annotation.</text>
</comment>
<keyword evidence="5" id="KW-0762">Sugar transport</keyword>
<feature type="transmembrane region" description="Helical" evidence="11">
    <location>
        <begin position="158"/>
        <end position="181"/>
    </location>
</feature>
<dbReference type="PANTHER" id="PTHR30413:SF10">
    <property type="entry name" value="CAPSULE POLYSACCHARIDE EXPORT INNER-MEMBRANE PROTEIN CTRC"/>
    <property type="match status" value="1"/>
</dbReference>
<feature type="transmembrane region" description="Helical" evidence="11">
    <location>
        <begin position="127"/>
        <end position="151"/>
    </location>
</feature>
<dbReference type="GO" id="GO:0043190">
    <property type="term" value="C:ATP-binding cassette (ABC) transporter complex"/>
    <property type="evidence" value="ECO:0007669"/>
    <property type="project" value="InterPro"/>
</dbReference>
<feature type="transmembrane region" description="Helical" evidence="11">
    <location>
        <begin position="47"/>
        <end position="69"/>
    </location>
</feature>
<reference evidence="13 14" key="1">
    <citation type="journal article" date="2014" name="Genome Announc.">
        <title>Draft Genome Sequence of the Haloacid-Degrading Burkholderia caribensis Strain MBA4.</title>
        <authorList>
            <person name="Pan Y."/>
            <person name="Kong K.F."/>
            <person name="Tsang J.S."/>
        </authorList>
    </citation>
    <scope>NUCLEOTIDE SEQUENCE [LARGE SCALE GENOMIC DNA]</scope>
    <source>
        <strain evidence="13 14">MBA4</strain>
    </source>
</reference>
<organism evidence="13 14">
    <name type="scientific">Paraburkholderia caribensis MBA4</name>
    <dbReference type="NCBI Taxonomy" id="1323664"/>
    <lineage>
        <taxon>Bacteria</taxon>
        <taxon>Pseudomonadati</taxon>
        <taxon>Pseudomonadota</taxon>
        <taxon>Betaproteobacteria</taxon>
        <taxon>Burkholderiales</taxon>
        <taxon>Burkholderiaceae</taxon>
        <taxon>Paraburkholderia</taxon>
    </lineage>
</organism>
<dbReference type="InterPro" id="IPR013525">
    <property type="entry name" value="ABC2_TM"/>
</dbReference>
<evidence type="ECO:0000256" key="1">
    <source>
        <dbReference type="ARBA" id="ARBA00004651"/>
    </source>
</evidence>
<sequence>MDTPLGTTKRLAHPLAVVYSLTNNWPLIVQFVKREVAGRYKGSFLGLFWSFITPLLMLSIYTFVFGFVFKSRWRAESTSHIEFAVVMFVGVLSHNLISECLTRAPMLVVGNPNYVKKVVFPLETLPWIAIGTALFHMLVAFLILLVAIFVWQGHIPWTVVFVPVILLPFVVLIAGLVWFLASFGVFMRDLGQVMGIVSSLLMFMAPVFYPLSSVPPKLQAVIMLNPLTFVIDQFRTVAIWGGQVNWVGLLIYSVVAYVIASLGLLWFQKTRKGFADVL</sequence>
<keyword evidence="4 11" id="KW-1003">Cell membrane</keyword>
<evidence type="ECO:0000256" key="11">
    <source>
        <dbReference type="RuleBase" id="RU361157"/>
    </source>
</evidence>
<evidence type="ECO:0000259" key="12">
    <source>
        <dbReference type="PROSITE" id="PS51012"/>
    </source>
</evidence>
<gene>
    <name evidence="13" type="ORF">K788_0007824</name>
</gene>
<comment type="subcellular location">
    <subcellularLocation>
        <location evidence="11">Cell inner membrane</location>
        <topology evidence="11">Multi-pass membrane protein</topology>
    </subcellularLocation>
    <subcellularLocation>
        <location evidence="1">Cell membrane</location>
        <topology evidence="1">Multi-pass membrane protein</topology>
    </subcellularLocation>
</comment>
<dbReference type="AlphaFoldDB" id="A0A0P0R7M5"/>
<evidence type="ECO:0000256" key="3">
    <source>
        <dbReference type="ARBA" id="ARBA00022448"/>
    </source>
</evidence>
<feature type="transmembrane region" description="Helical" evidence="11">
    <location>
        <begin position="193"/>
        <end position="211"/>
    </location>
</feature>
<evidence type="ECO:0000256" key="10">
    <source>
        <dbReference type="ARBA" id="ARBA00023136"/>
    </source>
</evidence>
<dbReference type="InterPro" id="IPR047817">
    <property type="entry name" value="ABC2_TM_bact-type"/>
</dbReference>
<keyword evidence="7" id="KW-0972">Capsule biogenesis/degradation</keyword>
<evidence type="ECO:0000256" key="2">
    <source>
        <dbReference type="ARBA" id="ARBA00007783"/>
    </source>
</evidence>
<evidence type="ECO:0000256" key="5">
    <source>
        <dbReference type="ARBA" id="ARBA00022597"/>
    </source>
</evidence>
<protein>
    <recommendedName>
        <fullName evidence="11">Transport permease protein</fullName>
    </recommendedName>
</protein>
<dbReference type="PROSITE" id="PS51012">
    <property type="entry name" value="ABC_TM2"/>
    <property type="match status" value="1"/>
</dbReference>
<keyword evidence="3 11" id="KW-0813">Transport</keyword>
<dbReference type="PANTHER" id="PTHR30413">
    <property type="entry name" value="INNER MEMBRANE TRANSPORT PERMEASE"/>
    <property type="match status" value="1"/>
</dbReference>
<comment type="similarity">
    <text evidence="2 11">Belongs to the ABC-2 integral membrane protein family.</text>
</comment>
<evidence type="ECO:0000256" key="6">
    <source>
        <dbReference type="ARBA" id="ARBA00022692"/>
    </source>
</evidence>
<dbReference type="RefSeq" id="WP_051454170.1">
    <property type="nucleotide sequence ID" value="NZ_CP012746.1"/>
</dbReference>
<evidence type="ECO:0000313" key="13">
    <source>
        <dbReference type="EMBL" id="ALL64338.1"/>
    </source>
</evidence>
<dbReference type="PRINTS" id="PR00164">
    <property type="entry name" value="ABC2TRNSPORT"/>
</dbReference>
<name>A0A0P0R7M5_9BURK</name>
<feature type="transmembrane region" description="Helical" evidence="11">
    <location>
        <begin position="246"/>
        <end position="267"/>
    </location>
</feature>
<dbReference type="Proteomes" id="UP000019146">
    <property type="component" value="Chromosome 1"/>
</dbReference>
<dbReference type="EMBL" id="CP012746">
    <property type="protein sequence ID" value="ALL64338.1"/>
    <property type="molecule type" value="Genomic_DNA"/>
</dbReference>
<dbReference type="GeneID" id="69968521"/>